<organism evidence="2 3">
    <name type="scientific">Pseudomonas psychrophila</name>
    <dbReference type="NCBI Taxonomy" id="122355"/>
    <lineage>
        <taxon>Bacteria</taxon>
        <taxon>Pseudomonadati</taxon>
        <taxon>Pseudomonadota</taxon>
        <taxon>Gammaproteobacteria</taxon>
        <taxon>Pseudomonadales</taxon>
        <taxon>Pseudomonadaceae</taxon>
        <taxon>Pseudomonas</taxon>
    </lineage>
</organism>
<name>A0A8I1K6W6_9PSED</name>
<gene>
    <name evidence="2" type="ORF">JFT45_22260</name>
</gene>
<evidence type="ECO:0000313" key="3">
    <source>
        <dbReference type="Proteomes" id="UP000658390"/>
    </source>
</evidence>
<evidence type="ECO:0000313" key="2">
    <source>
        <dbReference type="EMBL" id="MBJ2259229.1"/>
    </source>
</evidence>
<evidence type="ECO:0000256" key="1">
    <source>
        <dbReference type="SAM" id="MobiDB-lite"/>
    </source>
</evidence>
<dbReference type="RefSeq" id="WP_198822865.1">
    <property type="nucleotide sequence ID" value="NZ_JAEKCZ010000026.1"/>
</dbReference>
<accession>A0A8I1K6W6</accession>
<proteinExistence type="predicted"/>
<dbReference type="Proteomes" id="UP000658390">
    <property type="component" value="Unassembled WGS sequence"/>
</dbReference>
<dbReference type="AlphaFoldDB" id="A0A8I1K6W6"/>
<comment type="caution">
    <text evidence="2">The sequence shown here is derived from an EMBL/GenBank/DDBJ whole genome shotgun (WGS) entry which is preliminary data.</text>
</comment>
<feature type="region of interest" description="Disordered" evidence="1">
    <location>
        <begin position="92"/>
        <end position="114"/>
    </location>
</feature>
<sequence length="222" mass="24918">MDQAKSRKVDKGSPFLRPPKLSREAFKALIEQRGWRMADVACRWSIRPEHLSRIAADEDRDLKWDDLVRSLPTLSAFERSCVTAARLSIIPPKPRRRKGQTVGEPAQSVDTEAAGVAVQKDPPFTWEHGDEDEDEAFAPGVDGFRYRSYLSRGSELVVVQEIEGFAREHAILVVTATRVGVDPAGGAQEEYQCESATGDQRWIAPDQIDDWLVSNGKMRDLR</sequence>
<protein>
    <submittedName>
        <fullName evidence="2">Uncharacterized protein</fullName>
    </submittedName>
</protein>
<dbReference type="EMBL" id="JAEKCZ010000026">
    <property type="protein sequence ID" value="MBJ2259229.1"/>
    <property type="molecule type" value="Genomic_DNA"/>
</dbReference>
<reference evidence="2" key="1">
    <citation type="submission" date="2020-12" db="EMBL/GenBank/DDBJ databases">
        <title>Antibiotic resistance and phylogeny of Pseudomonas spp. isolated over three decades from chicken meat in the Norwegian food chain.</title>
        <authorList>
            <person name="Moen B."/>
        </authorList>
    </citation>
    <scope>NUCLEOTIDE SEQUENCE</scope>
    <source>
        <strain evidence="2">MF6762</strain>
    </source>
</reference>